<keyword evidence="3 13" id="KW-0732">Signal</keyword>
<sequence length="356" mass="40381">MSLTSIILCMTIALIVGTTLAKPSDPQPVRTYNVDIDAPAEVRWSQVLADYQYMVPNILQDVRTLIPVDYIPLVEKIADDIETYISQPFAGELKAIAKAWDIDLGEIVLLNIIYDVTAFCTSIVAQDGNGTIWHVRNLDYYYGDLLRNLTIMVNFQRQGKTVYTATTYAGYVGIVSGQRPNAFTVTVNQRGHHVHVGYWWQNILIAIVDKNSHFVSFLVRQVLENSTTYNDAVDQLSTQIIHAPVYYIVGGINPGEGVVITRNRFAWVDKLYLNLPYRVWYVLETNYDNWSNPPPYDNQRRAVAKASMNKLGSDGVNKDSLYQVVSTKPVMNMNTTYTIVFSASQPEVYTSWIRWP</sequence>
<dbReference type="Proteomes" id="UP001347796">
    <property type="component" value="Unassembled WGS sequence"/>
</dbReference>
<dbReference type="AlphaFoldDB" id="A0AAN8G4J4"/>
<comment type="similarity">
    <text evidence="2 11">Belongs to the acid ceramidase family.</text>
</comment>
<comment type="pathway">
    <text evidence="1">Lipid metabolism; fatty acid metabolism.</text>
</comment>
<evidence type="ECO:0000313" key="16">
    <source>
        <dbReference type="EMBL" id="KAK6167491.1"/>
    </source>
</evidence>
<organism evidence="16 17">
    <name type="scientific">Patella caerulea</name>
    <name type="common">Rayed Mediterranean limpet</name>
    <dbReference type="NCBI Taxonomy" id="87958"/>
    <lineage>
        <taxon>Eukaryota</taxon>
        <taxon>Metazoa</taxon>
        <taxon>Spiralia</taxon>
        <taxon>Lophotrochozoa</taxon>
        <taxon>Mollusca</taxon>
        <taxon>Gastropoda</taxon>
        <taxon>Patellogastropoda</taxon>
        <taxon>Patelloidea</taxon>
        <taxon>Patellidae</taxon>
        <taxon>Patella</taxon>
    </lineage>
</organism>
<dbReference type="PANTHER" id="PTHR28583">
    <property type="entry name" value="ACID AMIDASE"/>
    <property type="match status" value="1"/>
</dbReference>
<dbReference type="GO" id="GO:0047412">
    <property type="term" value="F:N-(long-chain-acyl)ethanolamine deacylase activity"/>
    <property type="evidence" value="ECO:0007669"/>
    <property type="project" value="UniProtKB-EC"/>
</dbReference>
<dbReference type="Pfam" id="PF15508">
    <property type="entry name" value="NAAA-beta"/>
    <property type="match status" value="1"/>
</dbReference>
<keyword evidence="4 11" id="KW-0378">Hydrolase</keyword>
<evidence type="ECO:0000256" key="8">
    <source>
        <dbReference type="ARBA" id="ARBA00038527"/>
    </source>
</evidence>
<dbReference type="GO" id="GO:0017064">
    <property type="term" value="F:fatty acid amide hydrolase activity"/>
    <property type="evidence" value="ECO:0007669"/>
    <property type="project" value="InterPro"/>
</dbReference>
<feature type="chain" id="PRO_5042952599" description="N-acylethanolamine-hydrolyzing acid amidase" evidence="13">
    <location>
        <begin position="22"/>
        <end position="356"/>
    </location>
</feature>
<accession>A0AAN8G4J4</accession>
<dbReference type="InterPro" id="IPR029132">
    <property type="entry name" value="CBAH/NAAA_C"/>
</dbReference>
<evidence type="ECO:0000256" key="3">
    <source>
        <dbReference type="ARBA" id="ARBA00022729"/>
    </source>
</evidence>
<keyword evidence="5 11" id="KW-0443">Lipid metabolism</keyword>
<evidence type="ECO:0000259" key="15">
    <source>
        <dbReference type="Pfam" id="PF15508"/>
    </source>
</evidence>
<dbReference type="Pfam" id="PF02275">
    <property type="entry name" value="CBAH"/>
    <property type="match status" value="1"/>
</dbReference>
<dbReference type="GO" id="GO:0005764">
    <property type="term" value="C:lysosome"/>
    <property type="evidence" value="ECO:0007669"/>
    <property type="project" value="UniProtKB-UniRule"/>
</dbReference>
<dbReference type="FunFam" id="3.60.60.10:FF:000006">
    <property type="entry name" value="N-acylethanolamine-hydrolyzing acid amidase"/>
    <property type="match status" value="1"/>
</dbReference>
<evidence type="ECO:0000256" key="7">
    <source>
        <dbReference type="ARBA" id="ARBA00023180"/>
    </source>
</evidence>
<name>A0AAN8G4J4_PATCE</name>
<dbReference type="GO" id="GO:0006631">
    <property type="term" value="P:fatty acid metabolic process"/>
    <property type="evidence" value="ECO:0007669"/>
    <property type="project" value="InterPro"/>
</dbReference>
<comment type="subunit">
    <text evidence="8">Heterodimer of an alpha and a beta subunit, produced by autocatalytic cleavage.</text>
</comment>
<protein>
    <recommendedName>
        <fullName evidence="10">N-acylethanolamine-hydrolyzing acid amidase</fullName>
        <ecNumber evidence="9">3.5.1.60</ecNumber>
    </recommendedName>
</protein>
<evidence type="ECO:0000256" key="1">
    <source>
        <dbReference type="ARBA" id="ARBA00004872"/>
    </source>
</evidence>
<reference evidence="16 17" key="1">
    <citation type="submission" date="2024-01" db="EMBL/GenBank/DDBJ databases">
        <title>The genome of the rayed Mediterranean limpet Patella caerulea (Linnaeus, 1758).</title>
        <authorList>
            <person name="Anh-Thu Weber A."/>
            <person name="Halstead-Nussloch G."/>
        </authorList>
    </citation>
    <scope>NUCLEOTIDE SEQUENCE [LARGE SCALE GENOMIC DNA]</scope>
    <source>
        <strain evidence="16">AATW-2023a</strain>
        <tissue evidence="16">Whole specimen</tissue>
    </source>
</reference>
<evidence type="ECO:0000256" key="12">
    <source>
        <dbReference type="PIRSR" id="PIRSR017632-1"/>
    </source>
</evidence>
<evidence type="ECO:0000256" key="10">
    <source>
        <dbReference type="ARBA" id="ARBA00040404"/>
    </source>
</evidence>
<gene>
    <name evidence="16" type="ORF">SNE40_021507</name>
</gene>
<dbReference type="EC" id="3.5.1.60" evidence="9"/>
<dbReference type="Gene3D" id="3.60.60.10">
    <property type="entry name" value="Penicillin V Acylase, Chain A"/>
    <property type="match status" value="1"/>
</dbReference>
<feature type="signal peptide" evidence="13">
    <location>
        <begin position="1"/>
        <end position="21"/>
    </location>
</feature>
<comment type="caution">
    <text evidence="16">The sequence shown here is derived from an EMBL/GenBank/DDBJ whole genome shotgun (WGS) entry which is preliminary data.</text>
</comment>
<evidence type="ECO:0000256" key="4">
    <source>
        <dbReference type="ARBA" id="ARBA00022801"/>
    </source>
</evidence>
<evidence type="ECO:0000259" key="14">
    <source>
        <dbReference type="Pfam" id="PF02275"/>
    </source>
</evidence>
<evidence type="ECO:0000256" key="9">
    <source>
        <dbReference type="ARBA" id="ARBA00039046"/>
    </source>
</evidence>
<evidence type="ECO:0000256" key="5">
    <source>
        <dbReference type="ARBA" id="ARBA00023098"/>
    </source>
</evidence>
<evidence type="ECO:0000256" key="13">
    <source>
        <dbReference type="SAM" id="SignalP"/>
    </source>
</evidence>
<keyword evidence="17" id="KW-1185">Reference proteome</keyword>
<dbReference type="EMBL" id="JAZGQO010000018">
    <property type="protein sequence ID" value="KAK6167491.1"/>
    <property type="molecule type" value="Genomic_DNA"/>
</dbReference>
<dbReference type="InterPro" id="IPR016699">
    <property type="entry name" value="Acid_ceramidase-like"/>
</dbReference>
<feature type="domain" description="Acid ceramidase N-terminal" evidence="15">
    <location>
        <begin position="27"/>
        <end position="84"/>
    </location>
</feature>
<evidence type="ECO:0000256" key="2">
    <source>
        <dbReference type="ARBA" id="ARBA00005730"/>
    </source>
</evidence>
<keyword evidence="6" id="KW-0865">Zymogen</keyword>
<keyword evidence="7" id="KW-0325">Glycoprotein</keyword>
<evidence type="ECO:0000256" key="11">
    <source>
        <dbReference type="PIRNR" id="PIRNR017632"/>
    </source>
</evidence>
<feature type="domain" description="Choloylglycine hydrolase/NAAA C-terminal" evidence="14">
    <location>
        <begin position="120"/>
        <end position="252"/>
    </location>
</feature>
<evidence type="ECO:0000256" key="6">
    <source>
        <dbReference type="ARBA" id="ARBA00023145"/>
    </source>
</evidence>
<dbReference type="InterPro" id="IPR029130">
    <property type="entry name" value="Acid_ceramidase_N"/>
</dbReference>
<proteinExistence type="inferred from homology"/>
<dbReference type="PIRSF" id="PIRSF017632">
    <property type="entry name" value="Acid_ceramidase-like"/>
    <property type="match status" value="1"/>
</dbReference>
<dbReference type="PANTHER" id="PTHR28583:SF4">
    <property type="entry name" value="N-ACYLETHANOLAMINE-HYDROLYZING ACID AMIDASE"/>
    <property type="match status" value="1"/>
</dbReference>
<evidence type="ECO:0000313" key="17">
    <source>
        <dbReference type="Proteomes" id="UP001347796"/>
    </source>
</evidence>
<feature type="active site" description="Nucleophile" evidence="12">
    <location>
        <position position="120"/>
    </location>
</feature>